<sequence>MSASAKWVIMEKRWRKGAGLRLAKAKIFISSVNEDGLKRLRKEAFSELRALGHEPMMWEENLGPWPAHADPVSKCLEAVDEADLFLLFVGNYGGTYYKEARRTVTHLEFIKAYDRGKTVLVFVDTTVKAIFFGTIRKWLDDFMEQYIDESGHPPSPDVILTALKQNPAIPAHIDPYVWFLLHDLSMRNVYMDDLSLGVPIDWKAYFSDLLRRGSILLPLRHSIAENGRRLEQSEEAFSLLSEFSQLQQKADGSRHESILQAIAHKMSGDTIEQRYGHYLSEAIGAYKACIGATLYVKDHEKMRFVAKCADVAWNRSFRLDDQSSYVALTYNLNKDTVHYTQAKQMFYCCLKQGDFILTLHFPAGPDWDNRKYMIYQENVNNAIINKNPYLVFMVKMILGGLQP</sequence>
<dbReference type="EMBL" id="JBHSED010000003">
    <property type="protein sequence ID" value="MFC4302242.1"/>
    <property type="molecule type" value="Genomic_DNA"/>
</dbReference>
<reference evidence="3" key="1">
    <citation type="journal article" date="2019" name="Int. J. Syst. Evol. Microbiol.">
        <title>The Global Catalogue of Microorganisms (GCM) 10K type strain sequencing project: providing services to taxonomists for standard genome sequencing and annotation.</title>
        <authorList>
            <consortium name="The Broad Institute Genomics Platform"/>
            <consortium name="The Broad Institute Genome Sequencing Center for Infectious Disease"/>
            <person name="Wu L."/>
            <person name="Ma J."/>
        </authorList>
    </citation>
    <scope>NUCLEOTIDE SEQUENCE [LARGE SCALE GENOMIC DNA]</scope>
    <source>
        <strain evidence="3">CGMCC 4.1641</strain>
    </source>
</reference>
<protein>
    <submittedName>
        <fullName evidence="2">DUF4062 domain-containing protein</fullName>
    </submittedName>
</protein>
<proteinExistence type="predicted"/>
<keyword evidence="3" id="KW-1185">Reference proteome</keyword>
<dbReference type="Proteomes" id="UP001595755">
    <property type="component" value="Unassembled WGS sequence"/>
</dbReference>
<evidence type="ECO:0000313" key="2">
    <source>
        <dbReference type="EMBL" id="MFC4302242.1"/>
    </source>
</evidence>
<comment type="caution">
    <text evidence="2">The sequence shown here is derived from an EMBL/GenBank/DDBJ whole genome shotgun (WGS) entry which is preliminary data.</text>
</comment>
<dbReference type="Pfam" id="PF13271">
    <property type="entry name" value="DUF4062"/>
    <property type="match status" value="1"/>
</dbReference>
<name>A0ABV8S485_9BACL</name>
<accession>A0ABV8S485</accession>
<feature type="domain" description="DUF4062" evidence="1">
    <location>
        <begin position="26"/>
        <end position="112"/>
    </location>
</feature>
<dbReference type="InterPro" id="IPR025139">
    <property type="entry name" value="DUF4062"/>
</dbReference>
<organism evidence="2 3">
    <name type="scientific">Cohnella boryungensis</name>
    <dbReference type="NCBI Taxonomy" id="768479"/>
    <lineage>
        <taxon>Bacteria</taxon>
        <taxon>Bacillati</taxon>
        <taxon>Bacillota</taxon>
        <taxon>Bacilli</taxon>
        <taxon>Bacillales</taxon>
        <taxon>Paenibacillaceae</taxon>
        <taxon>Cohnella</taxon>
    </lineage>
</organism>
<evidence type="ECO:0000313" key="3">
    <source>
        <dbReference type="Proteomes" id="UP001595755"/>
    </source>
</evidence>
<gene>
    <name evidence="2" type="ORF">ACFO1S_02160</name>
</gene>
<evidence type="ECO:0000259" key="1">
    <source>
        <dbReference type="Pfam" id="PF13271"/>
    </source>
</evidence>